<comment type="caution">
    <text evidence="3">The sequence shown here is derived from an EMBL/GenBank/DDBJ whole genome shotgun (WGS) entry which is preliminary data.</text>
</comment>
<keyword evidence="1" id="KW-0472">Membrane</keyword>
<organism evidence="3 4">
    <name type="scientific">Paenibacillus taihuensis</name>
    <dbReference type="NCBI Taxonomy" id="1156355"/>
    <lineage>
        <taxon>Bacteria</taxon>
        <taxon>Bacillati</taxon>
        <taxon>Bacillota</taxon>
        <taxon>Bacilli</taxon>
        <taxon>Bacillales</taxon>
        <taxon>Paenibacillaceae</taxon>
        <taxon>Paenibacillus</taxon>
    </lineage>
</organism>
<dbReference type="EMBL" id="QTTN01000032">
    <property type="protein sequence ID" value="REE69619.1"/>
    <property type="molecule type" value="Genomic_DNA"/>
</dbReference>
<keyword evidence="1" id="KW-1133">Transmembrane helix</keyword>
<dbReference type="RefSeq" id="WP_116191246.1">
    <property type="nucleotide sequence ID" value="NZ_QTTN01000032.1"/>
</dbReference>
<dbReference type="Pfam" id="PF09992">
    <property type="entry name" value="NAGPA"/>
    <property type="match status" value="1"/>
</dbReference>
<dbReference type="OrthoDB" id="2658510at2"/>
<dbReference type="AlphaFoldDB" id="A0A3D9R5D1"/>
<evidence type="ECO:0000256" key="1">
    <source>
        <dbReference type="SAM" id="Phobius"/>
    </source>
</evidence>
<keyword evidence="1" id="KW-0812">Transmembrane</keyword>
<evidence type="ECO:0000313" key="3">
    <source>
        <dbReference type="EMBL" id="REE69619.1"/>
    </source>
</evidence>
<name>A0A3D9R5D1_9BACL</name>
<evidence type="ECO:0000259" key="2">
    <source>
        <dbReference type="Pfam" id="PF09992"/>
    </source>
</evidence>
<evidence type="ECO:0000313" key="4">
    <source>
        <dbReference type="Proteomes" id="UP000256304"/>
    </source>
</evidence>
<dbReference type="InterPro" id="IPR018711">
    <property type="entry name" value="NAGPA"/>
</dbReference>
<reference evidence="3 4" key="1">
    <citation type="submission" date="2018-08" db="EMBL/GenBank/DDBJ databases">
        <title>Genomic Encyclopedia of Type Strains, Phase III (KMG-III): the genomes of soil and plant-associated and newly described type strains.</title>
        <authorList>
            <person name="Whitman W."/>
        </authorList>
    </citation>
    <scope>NUCLEOTIDE SEQUENCE [LARGE SCALE GENOMIC DNA]</scope>
    <source>
        <strain evidence="3 4">CGMCC 1.10966</strain>
    </source>
</reference>
<keyword evidence="4" id="KW-1185">Reference proteome</keyword>
<protein>
    <submittedName>
        <fullName evidence="3">Uncharacterized protein DUF2233</fullName>
    </submittedName>
</protein>
<dbReference type="Proteomes" id="UP000256304">
    <property type="component" value="Unassembled WGS sequence"/>
</dbReference>
<proteinExistence type="predicted"/>
<feature type="transmembrane region" description="Helical" evidence="1">
    <location>
        <begin position="6"/>
        <end position="29"/>
    </location>
</feature>
<sequence length="266" mass="29298">MSERVSIVRVAAIVSVILLVFAILLVFMLKMLNSHESHHVIRFPAHEYQYLEEEAANGFKLHVLQTEPSNISLEVVRQNLALSDYYGVNGGFFYDMSLLSMGIVNGQPVGGAKGQYGTGDENTKYARGTLVWDGASNQLSVQIVSKSAELKVKDPLRFWAQGGISMSLGQDAMWQEQAIRENAPLMDDAHLRSAAVYDRQGKLYLIVSSTKGTLADFRAAILEQLGNLDLVDGIFLDGDGSSQMQAAEMILPGDSRPVVEMMRIVR</sequence>
<gene>
    <name evidence="3" type="ORF">A8990_13215</name>
</gene>
<accession>A0A3D9R5D1</accession>
<feature type="domain" description="Phosphodiester glycosidase" evidence="2">
    <location>
        <begin position="141"/>
        <end position="246"/>
    </location>
</feature>